<dbReference type="Pfam" id="PF06807">
    <property type="entry name" value="Clp1"/>
    <property type="match status" value="1"/>
</dbReference>
<dbReference type="SMART" id="SM00382">
    <property type="entry name" value="AAA"/>
    <property type="match status" value="1"/>
</dbReference>
<dbReference type="Pfam" id="PF16573">
    <property type="entry name" value="CLP1_N"/>
    <property type="match status" value="1"/>
</dbReference>
<organism evidence="12 13">
    <name type="scientific">Rhypophila decipiens</name>
    <dbReference type="NCBI Taxonomy" id="261697"/>
    <lineage>
        <taxon>Eukaryota</taxon>
        <taxon>Fungi</taxon>
        <taxon>Dikarya</taxon>
        <taxon>Ascomycota</taxon>
        <taxon>Pezizomycotina</taxon>
        <taxon>Sordariomycetes</taxon>
        <taxon>Sordariomycetidae</taxon>
        <taxon>Sordariales</taxon>
        <taxon>Naviculisporaceae</taxon>
        <taxon>Rhypophila</taxon>
    </lineage>
</organism>
<feature type="region of interest" description="Disordered" evidence="10">
    <location>
        <begin position="142"/>
        <end position="174"/>
    </location>
</feature>
<feature type="binding site" evidence="9">
    <location>
        <begin position="183"/>
        <end position="188"/>
    </location>
    <ligand>
        <name>ATP</name>
        <dbReference type="ChEBI" id="CHEBI:30616"/>
    </ligand>
</feature>
<keyword evidence="8 9" id="KW-0539">Nucleus</keyword>
<comment type="similarity">
    <text evidence="9">Belongs to the Clp1 family. Clp1 subfamily.</text>
</comment>
<protein>
    <recommendedName>
        <fullName evidence="4">Polynucleotide 5'-hydroxyl-kinase GRC3</fullName>
    </recommendedName>
    <alternativeName>
        <fullName evidence="3">Polynucleotide 5'-hydroxyl-kinase grc3</fullName>
    </alternativeName>
</protein>
<evidence type="ECO:0000256" key="2">
    <source>
        <dbReference type="ARBA" id="ARBA00004123"/>
    </source>
</evidence>
<dbReference type="PANTHER" id="PTHR12755">
    <property type="entry name" value="CLEAVAGE/POLYADENYLATION FACTOR IA SUBUNIT CLP1P"/>
    <property type="match status" value="1"/>
</dbReference>
<comment type="subcellular location">
    <subcellularLocation>
        <location evidence="2 9">Nucleus</location>
    </subcellularLocation>
</comment>
<evidence type="ECO:0000313" key="13">
    <source>
        <dbReference type="Proteomes" id="UP001301769"/>
    </source>
</evidence>
<evidence type="ECO:0000313" key="12">
    <source>
        <dbReference type="EMBL" id="KAK4213808.1"/>
    </source>
</evidence>
<evidence type="ECO:0000256" key="1">
    <source>
        <dbReference type="ARBA" id="ARBA00003798"/>
    </source>
</evidence>
<dbReference type="InterPro" id="IPR010655">
    <property type="entry name" value="Clp1_C"/>
</dbReference>
<dbReference type="EMBL" id="MU858103">
    <property type="protein sequence ID" value="KAK4213808.1"/>
    <property type="molecule type" value="Genomic_DNA"/>
</dbReference>
<keyword evidence="7 9" id="KW-0067">ATP-binding</keyword>
<comment type="function">
    <text evidence="1">Polynucleotide 5'-kinase involved in rRNA processing.</text>
</comment>
<evidence type="ECO:0000256" key="6">
    <source>
        <dbReference type="ARBA" id="ARBA00022741"/>
    </source>
</evidence>
<evidence type="ECO:0000256" key="3">
    <source>
        <dbReference type="ARBA" id="ARBA00018706"/>
    </source>
</evidence>
<dbReference type="InterPro" id="IPR038238">
    <property type="entry name" value="Clp1_C_sf"/>
</dbReference>
<dbReference type="GO" id="GO:0031124">
    <property type="term" value="P:mRNA 3'-end processing"/>
    <property type="evidence" value="ECO:0007669"/>
    <property type="project" value="UniProtKB-UniRule"/>
</dbReference>
<sequence>MSIPGIPGLGQINAQPTPSTTSTTRTITLDPGSEWRFVTAKATSSSSTNFLTNPSSTSSSSSGVKVKLLSGSAERDGTSLALNKVYTFSRTKSKIFTWEGCSLEVTGSCVNESVYRPATMEDSCMVGWVNLHMLILQEQRERVSQSLKNHHHHHHGHHKRSDGAGAGGSGPPGPRVMICGAPNTGKTTMARTLAGYATRQGGQPLVASLDPREGLLSLPGTISAAVFGTLMDIEDPRGGFGVRNTPSSGPSMVPVKLPVVYYFGREKVVDDVPLWKDLTRKLASSVRAKLKEVDEVRASGVILDMPGWEGRPDAVGLEVMECAVREFAINTIVVLDNWELEQELHNKFLQEKTPFGEAISVLRLDKSNGAVPRDPAWSKTEMEAAIKEYFFGDAKQTLSPMTLSVSYDELGIFRALDESESYDPEDSSQQVLEPAEISSELRYWTLAIIDASVNDPPETIRLAPVLGFIAIADVDEDRRRLKFLSPVMEQLGNRPLIWGKWPEPYLNLLG</sequence>
<dbReference type="InterPro" id="IPR032324">
    <property type="entry name" value="Clp1_N"/>
</dbReference>
<feature type="domain" description="AAA+ ATPase" evidence="11">
    <location>
        <begin position="172"/>
        <end position="496"/>
    </location>
</feature>
<keyword evidence="13" id="KW-1185">Reference proteome</keyword>
<keyword evidence="6 9" id="KW-0547">Nucleotide-binding</keyword>
<evidence type="ECO:0000256" key="8">
    <source>
        <dbReference type="ARBA" id="ARBA00023242"/>
    </source>
</evidence>
<dbReference type="Proteomes" id="UP001301769">
    <property type="component" value="Unassembled WGS sequence"/>
</dbReference>
<dbReference type="AlphaFoldDB" id="A0AAN6Y7Z3"/>
<keyword evidence="5 9" id="KW-0507">mRNA processing</keyword>
<feature type="compositionally biased region" description="Low complexity" evidence="10">
    <location>
        <begin position="16"/>
        <end position="27"/>
    </location>
</feature>
<dbReference type="GO" id="GO:0005849">
    <property type="term" value="C:mRNA cleavage factor complex"/>
    <property type="evidence" value="ECO:0007669"/>
    <property type="project" value="UniProtKB-UniRule"/>
</dbReference>
<dbReference type="InterPro" id="IPR003593">
    <property type="entry name" value="AAA+_ATPase"/>
</dbReference>
<feature type="binding site" evidence="9">
    <location>
        <position position="34"/>
    </location>
    <ligand>
        <name>ATP</name>
        <dbReference type="ChEBI" id="CHEBI:30616"/>
    </ligand>
</feature>
<comment type="subunit">
    <text evidence="9">Component of a pre-mRNA cleavage factor complex. Interacts directly with PCF11.</text>
</comment>
<dbReference type="Gene3D" id="2.60.120.1030">
    <property type="entry name" value="Clp1, DNA binding domain"/>
    <property type="match status" value="1"/>
</dbReference>
<dbReference type="InterPro" id="IPR038239">
    <property type="entry name" value="Clp1_N_sf"/>
</dbReference>
<reference evidence="12" key="2">
    <citation type="submission" date="2023-05" db="EMBL/GenBank/DDBJ databases">
        <authorList>
            <consortium name="Lawrence Berkeley National Laboratory"/>
            <person name="Steindorff A."/>
            <person name="Hensen N."/>
            <person name="Bonometti L."/>
            <person name="Westerberg I."/>
            <person name="Brannstrom I.O."/>
            <person name="Guillou S."/>
            <person name="Cros-Aarteil S."/>
            <person name="Calhoun S."/>
            <person name="Haridas S."/>
            <person name="Kuo A."/>
            <person name="Mondo S."/>
            <person name="Pangilinan J."/>
            <person name="Riley R."/>
            <person name="Labutti K."/>
            <person name="Andreopoulos B."/>
            <person name="Lipzen A."/>
            <person name="Chen C."/>
            <person name="Yanf M."/>
            <person name="Daum C."/>
            <person name="Ng V."/>
            <person name="Clum A."/>
            <person name="Ohm R."/>
            <person name="Martin F."/>
            <person name="Silar P."/>
            <person name="Natvig D."/>
            <person name="Lalanne C."/>
            <person name="Gautier V."/>
            <person name="Ament-Velasquez S.L."/>
            <person name="Kruys A."/>
            <person name="Hutchinson M.I."/>
            <person name="Powell A.J."/>
            <person name="Barry K."/>
            <person name="Miller A.N."/>
            <person name="Grigoriev I.V."/>
            <person name="Debuchy R."/>
            <person name="Gladieux P."/>
            <person name="Thoren M.H."/>
            <person name="Johannesson H."/>
        </authorList>
    </citation>
    <scope>NUCLEOTIDE SEQUENCE</scope>
    <source>
        <strain evidence="12">PSN293</strain>
    </source>
</reference>
<dbReference type="Pfam" id="PF16575">
    <property type="entry name" value="CLP1_P"/>
    <property type="match status" value="1"/>
</dbReference>
<evidence type="ECO:0000256" key="5">
    <source>
        <dbReference type="ARBA" id="ARBA00022664"/>
    </source>
</evidence>
<evidence type="ECO:0000256" key="9">
    <source>
        <dbReference type="HAMAP-Rule" id="MF_03035"/>
    </source>
</evidence>
<comment type="caution">
    <text evidence="12">The sequence shown here is derived from an EMBL/GenBank/DDBJ whole genome shotgun (WGS) entry which is preliminary data.</text>
</comment>
<dbReference type="InterPro" id="IPR032319">
    <property type="entry name" value="CLP1_P"/>
</dbReference>
<dbReference type="Gene3D" id="2.40.30.330">
    <property type="entry name" value="Pre-mRNA cleavage complex subunit Clp1, C-terminal domain"/>
    <property type="match status" value="1"/>
</dbReference>
<dbReference type="InterPro" id="IPR027417">
    <property type="entry name" value="P-loop_NTPase"/>
</dbReference>
<evidence type="ECO:0000259" key="11">
    <source>
        <dbReference type="SMART" id="SM00382"/>
    </source>
</evidence>
<feature type="binding site" evidence="9">
    <location>
        <position position="92"/>
    </location>
    <ligand>
        <name>ATP</name>
        <dbReference type="ChEBI" id="CHEBI:30616"/>
    </ligand>
</feature>
<dbReference type="GO" id="GO:0006388">
    <property type="term" value="P:tRNA splicing, via endonucleolytic cleavage and ligation"/>
    <property type="evidence" value="ECO:0007669"/>
    <property type="project" value="TreeGrafter"/>
</dbReference>
<dbReference type="HAMAP" id="MF_03035">
    <property type="entry name" value="Clp1"/>
    <property type="match status" value="1"/>
</dbReference>
<comment type="function">
    <text evidence="9">Required for endonucleolytic cleavage during polyadenylation-dependent pre-mRNA 3'-end formation.</text>
</comment>
<reference evidence="12" key="1">
    <citation type="journal article" date="2023" name="Mol. Phylogenet. Evol.">
        <title>Genome-scale phylogeny and comparative genomics of the fungal order Sordariales.</title>
        <authorList>
            <person name="Hensen N."/>
            <person name="Bonometti L."/>
            <person name="Westerberg I."/>
            <person name="Brannstrom I.O."/>
            <person name="Guillou S."/>
            <person name="Cros-Aarteil S."/>
            <person name="Calhoun S."/>
            <person name="Haridas S."/>
            <person name="Kuo A."/>
            <person name="Mondo S."/>
            <person name="Pangilinan J."/>
            <person name="Riley R."/>
            <person name="LaButti K."/>
            <person name="Andreopoulos B."/>
            <person name="Lipzen A."/>
            <person name="Chen C."/>
            <person name="Yan M."/>
            <person name="Daum C."/>
            <person name="Ng V."/>
            <person name="Clum A."/>
            <person name="Steindorff A."/>
            <person name="Ohm R.A."/>
            <person name="Martin F."/>
            <person name="Silar P."/>
            <person name="Natvig D.O."/>
            <person name="Lalanne C."/>
            <person name="Gautier V."/>
            <person name="Ament-Velasquez S.L."/>
            <person name="Kruys A."/>
            <person name="Hutchinson M.I."/>
            <person name="Powell A.J."/>
            <person name="Barry K."/>
            <person name="Miller A.N."/>
            <person name="Grigoriev I.V."/>
            <person name="Debuchy R."/>
            <person name="Gladieux P."/>
            <person name="Hiltunen Thoren M."/>
            <person name="Johannesson H."/>
        </authorList>
    </citation>
    <scope>NUCLEOTIDE SEQUENCE</scope>
    <source>
        <strain evidence="12">PSN293</strain>
    </source>
</reference>
<accession>A0AAN6Y7Z3</accession>
<feature type="compositionally biased region" description="Basic residues" evidence="10">
    <location>
        <begin position="148"/>
        <end position="160"/>
    </location>
</feature>
<proteinExistence type="inferred from homology"/>
<dbReference type="InterPro" id="IPR045116">
    <property type="entry name" value="Clp1/Grc3"/>
</dbReference>
<dbReference type="GO" id="GO:0051731">
    <property type="term" value="F:polynucleotide 5'-hydroxyl-kinase activity"/>
    <property type="evidence" value="ECO:0007669"/>
    <property type="project" value="InterPro"/>
</dbReference>
<dbReference type="PANTHER" id="PTHR12755:SF6">
    <property type="entry name" value="POLYRIBONUCLEOTIDE 5'-HYDROXYL-KINASE CLP1"/>
    <property type="match status" value="1"/>
</dbReference>
<evidence type="ECO:0000256" key="10">
    <source>
        <dbReference type="SAM" id="MobiDB-lite"/>
    </source>
</evidence>
<gene>
    <name evidence="9" type="primary">CLP1</name>
    <name evidence="12" type="ORF">QBC37DRAFT_422399</name>
</gene>
<name>A0AAN6Y7Z3_9PEZI</name>
<evidence type="ECO:0000256" key="7">
    <source>
        <dbReference type="ARBA" id="ARBA00022840"/>
    </source>
</evidence>
<dbReference type="InterPro" id="IPR028606">
    <property type="entry name" value="Clp1"/>
</dbReference>
<dbReference type="GO" id="GO:0005524">
    <property type="term" value="F:ATP binding"/>
    <property type="evidence" value="ECO:0007669"/>
    <property type="project" value="UniProtKB-UniRule"/>
</dbReference>
<dbReference type="SUPFAM" id="SSF52540">
    <property type="entry name" value="P-loop containing nucleoside triphosphate hydrolases"/>
    <property type="match status" value="1"/>
</dbReference>
<dbReference type="Gene3D" id="3.40.50.300">
    <property type="entry name" value="P-loop containing nucleotide triphosphate hydrolases"/>
    <property type="match status" value="1"/>
</dbReference>
<feature type="region of interest" description="Disordered" evidence="10">
    <location>
        <begin position="1"/>
        <end position="27"/>
    </location>
</feature>
<evidence type="ECO:0000256" key="4">
    <source>
        <dbReference type="ARBA" id="ARBA00019824"/>
    </source>
</evidence>